<keyword evidence="5 7" id="KW-0378">Hydrolase</keyword>
<evidence type="ECO:0000256" key="5">
    <source>
        <dbReference type="ARBA" id="ARBA00022801"/>
    </source>
</evidence>
<dbReference type="SUPFAM" id="SSF54001">
    <property type="entry name" value="Cysteine proteinases"/>
    <property type="match status" value="1"/>
</dbReference>
<evidence type="ECO:0000256" key="6">
    <source>
        <dbReference type="ARBA" id="ARBA00022807"/>
    </source>
</evidence>
<dbReference type="PANTHER" id="PTHR21646:SF24">
    <property type="entry name" value="UBIQUITIN CARBOXYL-TERMINAL HYDROLASE"/>
    <property type="match status" value="1"/>
</dbReference>
<dbReference type="InterPro" id="IPR001394">
    <property type="entry name" value="Peptidase_C19_UCH"/>
</dbReference>
<dbReference type="GO" id="GO:0006508">
    <property type="term" value="P:proteolysis"/>
    <property type="evidence" value="ECO:0007669"/>
    <property type="project" value="UniProtKB-KW"/>
</dbReference>
<dbReference type="AlphaFoldDB" id="A0A3P6HWW2"/>
<dbReference type="InterPro" id="IPR050185">
    <property type="entry name" value="Ub_carboxyl-term_hydrolase"/>
</dbReference>
<name>A0A3P6HWW2_MESCO</name>
<dbReference type="PROSITE" id="PS00973">
    <property type="entry name" value="USP_2"/>
    <property type="match status" value="1"/>
</dbReference>
<comment type="similarity">
    <text evidence="2 7">Belongs to the peptidase C19 family.</text>
</comment>
<dbReference type="OrthoDB" id="265776at2759"/>
<dbReference type="EMBL" id="UXSR01005238">
    <property type="protein sequence ID" value="VDD80139.1"/>
    <property type="molecule type" value="Genomic_DNA"/>
</dbReference>
<dbReference type="PANTHER" id="PTHR21646">
    <property type="entry name" value="UBIQUITIN CARBOXYL-TERMINAL HYDROLASE"/>
    <property type="match status" value="1"/>
</dbReference>
<dbReference type="GO" id="GO:0016579">
    <property type="term" value="P:protein deubiquitination"/>
    <property type="evidence" value="ECO:0007669"/>
    <property type="project" value="InterPro"/>
</dbReference>
<reference evidence="10 11" key="1">
    <citation type="submission" date="2018-10" db="EMBL/GenBank/DDBJ databases">
        <authorList>
            <consortium name="Pathogen Informatics"/>
        </authorList>
    </citation>
    <scope>NUCLEOTIDE SEQUENCE [LARGE SCALE GENOMIC DNA]</scope>
</reference>
<accession>A0A3P6HWW2</accession>
<dbReference type="InterPro" id="IPR035927">
    <property type="entry name" value="DUSP-like_sf"/>
</dbReference>
<feature type="domain" description="DUSP" evidence="9">
    <location>
        <begin position="20"/>
        <end position="137"/>
    </location>
</feature>
<feature type="domain" description="USP" evidence="8">
    <location>
        <begin position="260"/>
        <end position="758"/>
    </location>
</feature>
<dbReference type="InterPro" id="IPR028889">
    <property type="entry name" value="USP"/>
</dbReference>
<dbReference type="PROSITE" id="PS50235">
    <property type="entry name" value="USP_3"/>
    <property type="match status" value="1"/>
</dbReference>
<keyword evidence="6 7" id="KW-0788">Thiol protease</keyword>
<dbReference type="InterPro" id="IPR018200">
    <property type="entry name" value="USP_CS"/>
</dbReference>
<dbReference type="Proteomes" id="UP000267029">
    <property type="component" value="Unassembled WGS sequence"/>
</dbReference>
<evidence type="ECO:0000313" key="10">
    <source>
        <dbReference type="EMBL" id="VDD80139.1"/>
    </source>
</evidence>
<keyword evidence="11" id="KW-1185">Reference proteome</keyword>
<evidence type="ECO:0000259" key="9">
    <source>
        <dbReference type="PROSITE" id="PS51283"/>
    </source>
</evidence>
<dbReference type="PROSITE" id="PS51283">
    <property type="entry name" value="DUSP"/>
    <property type="match status" value="1"/>
</dbReference>
<sequence>MSCVELVGWGSFCAMSVSLANIGEQQRLFDECFYNNEVVKAELVDNDRWFIISWDWFNKWRTFIRRSHPENGSASGTEGKGDAPGPIDMSSIMCDGDLKPNLILNADVIMIPEALLDKLILWYGLVGDKSGIPSRKVYLTAAKELSLDLYPPKLILTPKSSGLRKIVAVFNSKDSIGNVKEEIRKENKLHREQIITLYDAQNKDKLPDNVDATLTECSLDGTKELYYEVGPSRGLANGDGPSGLLTYSESRTSSLPVGVCGLGNLGNTCFMNSAIQCISNVAPLRDYFLTDRFKEDINAENKLGSGGEIAEAFAELIHQMWDENNRGRSCVPRSLKFYISKTAPQFAGYQQHDAQELMNFLLDFLNEDLNKVKQKPYIEVRDADGRPDEVVAAESWSNFKKRNDSIVVDLFYGLLKSTVICPECNYVSVTFDPFGSLSLPLPNHSVDVFVWPFTRHTLYVPPGCRITDILTSLKRVRCLPAGHEYVVARFINNNNLEVIPRTSNENLYKHQLHVFDLVKGSVVPVVLQVNGRVEHRPFLISLENYQPRASKQDVIRGVRSQLSAISAECEKQFEDFANSGQLKFIPDGEIFEIDPEKPILIEMPQHLKWNFHEDTEKHHVRLADCLDLFLATEQLSDRDPWYCTKCKEHRQAFKKFDIWSLPRVLVIHLKRYRNGLRLHKNETFVSCPETGLEVTCAKGKFVYDLVAVSNHMGGVGGGHYTAYAKNGDAWYNFDDSFVSKVNGPVVVGSLFLALLNSFAFQLLSF</sequence>
<organism evidence="10 11">
    <name type="scientific">Mesocestoides corti</name>
    <name type="common">Flatworm</name>
    <dbReference type="NCBI Taxonomy" id="53468"/>
    <lineage>
        <taxon>Eukaryota</taxon>
        <taxon>Metazoa</taxon>
        <taxon>Spiralia</taxon>
        <taxon>Lophotrochozoa</taxon>
        <taxon>Platyhelminthes</taxon>
        <taxon>Cestoda</taxon>
        <taxon>Eucestoda</taxon>
        <taxon>Cyclophyllidea</taxon>
        <taxon>Mesocestoididae</taxon>
        <taxon>Mesocestoides</taxon>
    </lineage>
</organism>
<comment type="catalytic activity">
    <reaction evidence="1 7">
        <text>Thiol-dependent hydrolysis of ester, thioester, amide, peptide and isopeptide bonds formed by the C-terminal Gly of ubiquitin (a 76-residue protein attached to proteins as an intracellular targeting signal).</text>
        <dbReference type="EC" id="3.4.19.12"/>
    </reaction>
</comment>
<evidence type="ECO:0000256" key="7">
    <source>
        <dbReference type="RuleBase" id="RU366025"/>
    </source>
</evidence>
<dbReference type="SUPFAM" id="SSF143791">
    <property type="entry name" value="DUSP-like"/>
    <property type="match status" value="1"/>
</dbReference>
<evidence type="ECO:0000256" key="1">
    <source>
        <dbReference type="ARBA" id="ARBA00000707"/>
    </source>
</evidence>
<dbReference type="SMART" id="SM00695">
    <property type="entry name" value="DUSP"/>
    <property type="match status" value="1"/>
</dbReference>
<dbReference type="Gene3D" id="3.30.2230.10">
    <property type="entry name" value="DUSP-like"/>
    <property type="match status" value="1"/>
</dbReference>
<dbReference type="InterPro" id="IPR006615">
    <property type="entry name" value="Pept_C19_DUSP"/>
</dbReference>
<keyword evidence="3 7" id="KW-0645">Protease</keyword>
<dbReference type="STRING" id="53468.A0A3P6HWW2"/>
<dbReference type="Gene3D" id="3.90.70.10">
    <property type="entry name" value="Cysteine proteinases"/>
    <property type="match status" value="2"/>
</dbReference>
<dbReference type="PROSITE" id="PS00972">
    <property type="entry name" value="USP_1"/>
    <property type="match status" value="1"/>
</dbReference>
<keyword evidence="4 7" id="KW-0833">Ubl conjugation pathway</keyword>
<evidence type="ECO:0000256" key="4">
    <source>
        <dbReference type="ARBA" id="ARBA00022786"/>
    </source>
</evidence>
<evidence type="ECO:0000313" key="11">
    <source>
        <dbReference type="Proteomes" id="UP000267029"/>
    </source>
</evidence>
<proteinExistence type="inferred from homology"/>
<protein>
    <recommendedName>
        <fullName evidence="7">Ubiquitin carboxyl-terminal hydrolase</fullName>
        <ecNumber evidence="7">3.4.19.12</ecNumber>
    </recommendedName>
</protein>
<evidence type="ECO:0000259" key="8">
    <source>
        <dbReference type="PROSITE" id="PS50235"/>
    </source>
</evidence>
<evidence type="ECO:0000256" key="2">
    <source>
        <dbReference type="ARBA" id="ARBA00009085"/>
    </source>
</evidence>
<evidence type="ECO:0000256" key="3">
    <source>
        <dbReference type="ARBA" id="ARBA00022670"/>
    </source>
</evidence>
<dbReference type="Pfam" id="PF00443">
    <property type="entry name" value="UCH"/>
    <property type="match status" value="1"/>
</dbReference>
<dbReference type="InterPro" id="IPR038765">
    <property type="entry name" value="Papain-like_cys_pep_sf"/>
</dbReference>
<gene>
    <name evidence="10" type="ORF">MCOS_LOCUS6142</name>
</gene>
<dbReference type="EC" id="3.4.19.12" evidence="7"/>
<dbReference type="GO" id="GO:0004843">
    <property type="term" value="F:cysteine-type deubiquitinase activity"/>
    <property type="evidence" value="ECO:0007669"/>
    <property type="project" value="UniProtKB-UniRule"/>
</dbReference>
<dbReference type="Pfam" id="PF06337">
    <property type="entry name" value="DUSP"/>
    <property type="match status" value="1"/>
</dbReference>